<dbReference type="Pfam" id="PF06202">
    <property type="entry name" value="GDE_C"/>
    <property type="match status" value="1"/>
</dbReference>
<dbReference type="Pfam" id="PF12439">
    <property type="entry name" value="GDE_N"/>
    <property type="match status" value="1"/>
</dbReference>
<dbReference type="InterPro" id="IPR024742">
    <property type="entry name" value="Glycogen_debranch_N"/>
</dbReference>
<dbReference type="RefSeq" id="WP_320688556.1">
    <property type="nucleotide sequence ID" value="NZ_JAXBLV010000211.1"/>
</dbReference>
<evidence type="ECO:0000259" key="2">
    <source>
        <dbReference type="Pfam" id="PF12439"/>
    </source>
</evidence>
<gene>
    <name evidence="3" type="ORF">R5W23_003692</name>
</gene>
<feature type="domain" description="Glycogen debranching enzyme C-terminal" evidence="1">
    <location>
        <begin position="191"/>
        <end position="546"/>
    </location>
</feature>
<dbReference type="EMBL" id="JAXBLV010000211">
    <property type="protein sequence ID" value="MDY3562230.1"/>
    <property type="molecule type" value="Genomic_DNA"/>
</dbReference>
<evidence type="ECO:0000259" key="1">
    <source>
        <dbReference type="Pfam" id="PF06202"/>
    </source>
</evidence>
<keyword evidence="4" id="KW-1185">Reference proteome</keyword>
<proteinExistence type="predicted"/>
<comment type="caution">
    <text evidence="3">The sequence shown here is derived from an EMBL/GenBank/DDBJ whole genome shotgun (WGS) entry which is preliminary data.</text>
</comment>
<dbReference type="Proteomes" id="UP001272242">
    <property type="component" value="Unassembled WGS sequence"/>
</dbReference>
<dbReference type="PANTHER" id="PTHR10569:SF2">
    <property type="entry name" value="GLYCOGEN DEBRANCHING ENZYME"/>
    <property type="match status" value="1"/>
</dbReference>
<dbReference type="InterPro" id="IPR032790">
    <property type="entry name" value="GDE_C"/>
</dbReference>
<feature type="non-terminal residue" evidence="3">
    <location>
        <position position="1"/>
    </location>
</feature>
<dbReference type="InterPro" id="IPR008928">
    <property type="entry name" value="6-hairpin_glycosidase_sf"/>
</dbReference>
<feature type="domain" description="Glycogen debranching enzyme bacterial and archaeal type N-terminal" evidence="2">
    <location>
        <begin position="3"/>
        <end position="122"/>
    </location>
</feature>
<organism evidence="3 4">
    <name type="scientific">Gemmata algarum</name>
    <dbReference type="NCBI Taxonomy" id="2975278"/>
    <lineage>
        <taxon>Bacteria</taxon>
        <taxon>Pseudomonadati</taxon>
        <taxon>Planctomycetota</taxon>
        <taxon>Planctomycetia</taxon>
        <taxon>Gemmatales</taxon>
        <taxon>Gemmataceae</taxon>
        <taxon>Gemmata</taxon>
    </lineage>
</organism>
<evidence type="ECO:0000313" key="3">
    <source>
        <dbReference type="EMBL" id="MDY3562230.1"/>
    </source>
</evidence>
<dbReference type="InterPro" id="IPR012341">
    <property type="entry name" value="6hp_glycosidase-like_sf"/>
</dbReference>
<dbReference type="Gene3D" id="1.50.10.10">
    <property type="match status" value="1"/>
</dbReference>
<sequence length="553" mass="61840">YFAYQHNTVFVRYRLTKGAAPVRLKLKPAVHFRGHDDHVGTPRGAPVALTAVDDRYELSCGDTFPVLKLSLDGGTNVGFTVRGERVPDVVYRVEESRGYEFRGVLSAPGFFRLDLAPGQEATLVCSTEPWEQVRAVSPAEALSAELARRRQLVEQAAPGARTGFAAELVLAADQFIFTPVARVAGDAPGHGEGPRSIIAGYHWFTDWGRDTMISLEGLTLTTGRHAEARHILLTFAQHIKDGLIPNLFPERNREGLYHTADATLWFFHALNRYLRTTEDRGTLRRLLPQLRDIVGHHVRGTRFGIGVDPVDGLLSQGAEGYQLTWMDAKVGDWVVTPRRGKAVEINALWYNALRLLEQWLHEEGEKTVADVVARHAARCRESFNRRFWYEPGEHLYDVIDGPDGGADPALRPNQVFAIALDHPVLDRERWRPVLNAVREQLLTPVGLRSLAPGHPDYKPQYFGDLRARDAAYHQGTVWGWLVGPFTDAWLKVHPDDRAAPHEFLAGFRRHLGEACVGSISEVFDAEPPHTPRGCVAQAWSVAEVLRRLAQTDD</sequence>
<evidence type="ECO:0000313" key="4">
    <source>
        <dbReference type="Proteomes" id="UP001272242"/>
    </source>
</evidence>
<dbReference type="SUPFAM" id="SSF48208">
    <property type="entry name" value="Six-hairpin glycosidases"/>
    <property type="match status" value="1"/>
</dbReference>
<dbReference type="InterPro" id="IPR010401">
    <property type="entry name" value="AGL/Gdb1"/>
</dbReference>
<accession>A0ABU5F657</accession>
<dbReference type="PANTHER" id="PTHR10569">
    <property type="entry name" value="GLYCOGEN DEBRANCHING ENZYME"/>
    <property type="match status" value="1"/>
</dbReference>
<name>A0ABU5F657_9BACT</name>
<reference evidence="4" key="1">
    <citation type="journal article" date="2023" name="Mar. Drugs">
        <title>Gemmata algarum, a Novel Planctomycete Isolated from an Algal Mat, Displays Antimicrobial Activity.</title>
        <authorList>
            <person name="Kumar G."/>
            <person name="Kallscheuer N."/>
            <person name="Kashif M."/>
            <person name="Ahamad S."/>
            <person name="Jagadeeshwari U."/>
            <person name="Pannikurungottu S."/>
            <person name="Haufschild T."/>
            <person name="Kabuu M."/>
            <person name="Sasikala C."/>
            <person name="Jogler C."/>
            <person name="Ramana C."/>
        </authorList>
    </citation>
    <scope>NUCLEOTIDE SEQUENCE [LARGE SCALE GENOMIC DNA]</scope>
    <source>
        <strain evidence="4">JC673</strain>
    </source>
</reference>
<protein>
    <submittedName>
        <fullName evidence="3">Amylo-alpha-1,6-glucosidase</fullName>
    </submittedName>
</protein>